<gene>
    <name evidence="1" type="ORF">KIW84_030098</name>
</gene>
<protein>
    <submittedName>
        <fullName evidence="1">Uncharacterized protein</fullName>
    </submittedName>
</protein>
<dbReference type="AlphaFoldDB" id="A0A9D4XNG3"/>
<dbReference type="Gramene" id="Psat03G0009800-T1">
    <property type="protein sequence ID" value="KAI5423737.1"/>
    <property type="gene ID" value="KIW84_030098"/>
</dbReference>
<comment type="caution">
    <text evidence="1">The sequence shown here is derived from an EMBL/GenBank/DDBJ whole genome shotgun (WGS) entry which is preliminary data.</text>
</comment>
<evidence type="ECO:0000313" key="1">
    <source>
        <dbReference type="EMBL" id="KAI5423737.1"/>
    </source>
</evidence>
<sequence>MPPIILKIISLPKGFQETVGNYKYSVLLHNNHKSLEQSNLDTFFLFDKFSRFFKIFEIGFPLPSTIRKASFSSTRTSSKVTNVPKGYLSLYVGEQMKRSVIRMSYLNQWSASQFLAQEDVFLHITSGYIQFHIHSTFNLEENDFHILYMLVLSVLHITNSEFKFSLFHLLLL</sequence>
<name>A0A9D4XNG3_PEA</name>
<dbReference type="Proteomes" id="UP001058974">
    <property type="component" value="Chromosome 3"/>
</dbReference>
<evidence type="ECO:0000313" key="2">
    <source>
        <dbReference type="Proteomes" id="UP001058974"/>
    </source>
</evidence>
<proteinExistence type="predicted"/>
<organism evidence="1 2">
    <name type="scientific">Pisum sativum</name>
    <name type="common">Garden pea</name>
    <name type="synonym">Lathyrus oleraceus</name>
    <dbReference type="NCBI Taxonomy" id="3888"/>
    <lineage>
        <taxon>Eukaryota</taxon>
        <taxon>Viridiplantae</taxon>
        <taxon>Streptophyta</taxon>
        <taxon>Embryophyta</taxon>
        <taxon>Tracheophyta</taxon>
        <taxon>Spermatophyta</taxon>
        <taxon>Magnoliopsida</taxon>
        <taxon>eudicotyledons</taxon>
        <taxon>Gunneridae</taxon>
        <taxon>Pentapetalae</taxon>
        <taxon>rosids</taxon>
        <taxon>fabids</taxon>
        <taxon>Fabales</taxon>
        <taxon>Fabaceae</taxon>
        <taxon>Papilionoideae</taxon>
        <taxon>50 kb inversion clade</taxon>
        <taxon>NPAAA clade</taxon>
        <taxon>Hologalegina</taxon>
        <taxon>IRL clade</taxon>
        <taxon>Fabeae</taxon>
        <taxon>Lathyrus</taxon>
    </lineage>
</organism>
<dbReference type="EMBL" id="JAMSHJ010000003">
    <property type="protein sequence ID" value="KAI5423737.1"/>
    <property type="molecule type" value="Genomic_DNA"/>
</dbReference>
<accession>A0A9D4XNG3</accession>
<reference evidence="1 2" key="1">
    <citation type="journal article" date="2022" name="Nat. Genet.">
        <title>Improved pea reference genome and pan-genome highlight genomic features and evolutionary characteristics.</title>
        <authorList>
            <person name="Yang T."/>
            <person name="Liu R."/>
            <person name="Luo Y."/>
            <person name="Hu S."/>
            <person name="Wang D."/>
            <person name="Wang C."/>
            <person name="Pandey M.K."/>
            <person name="Ge S."/>
            <person name="Xu Q."/>
            <person name="Li N."/>
            <person name="Li G."/>
            <person name="Huang Y."/>
            <person name="Saxena R.K."/>
            <person name="Ji Y."/>
            <person name="Li M."/>
            <person name="Yan X."/>
            <person name="He Y."/>
            <person name="Liu Y."/>
            <person name="Wang X."/>
            <person name="Xiang C."/>
            <person name="Varshney R.K."/>
            <person name="Ding H."/>
            <person name="Gao S."/>
            <person name="Zong X."/>
        </authorList>
    </citation>
    <scope>NUCLEOTIDE SEQUENCE [LARGE SCALE GENOMIC DNA]</scope>
    <source>
        <strain evidence="1 2">cv. Zhongwan 6</strain>
    </source>
</reference>
<keyword evidence="2" id="KW-1185">Reference proteome</keyword>